<accession>A0A0E9XDJ3</accession>
<name>A0A0E9XDJ3_ANGAN</name>
<protein>
    <submittedName>
        <fullName evidence="1">Uncharacterized protein</fullName>
    </submittedName>
</protein>
<reference evidence="1" key="2">
    <citation type="journal article" date="2015" name="Fish Shellfish Immunol.">
        <title>Early steps in the European eel (Anguilla anguilla)-Vibrio vulnificus interaction in the gills: Role of the RtxA13 toxin.</title>
        <authorList>
            <person name="Callol A."/>
            <person name="Pajuelo D."/>
            <person name="Ebbesson L."/>
            <person name="Teles M."/>
            <person name="MacKenzie S."/>
            <person name="Amaro C."/>
        </authorList>
    </citation>
    <scope>NUCLEOTIDE SEQUENCE</scope>
</reference>
<sequence length="53" mass="6187">MSFLCLQTQPQNKIMATVVTLVTIPRHLFPARKATCHKILSHEFIKHIRFLRA</sequence>
<evidence type="ECO:0000313" key="1">
    <source>
        <dbReference type="EMBL" id="JAI00793.1"/>
    </source>
</evidence>
<reference evidence="1" key="1">
    <citation type="submission" date="2014-11" db="EMBL/GenBank/DDBJ databases">
        <authorList>
            <person name="Amaro Gonzalez C."/>
        </authorList>
    </citation>
    <scope>NUCLEOTIDE SEQUENCE</scope>
</reference>
<dbReference type="EMBL" id="GBXM01007785">
    <property type="protein sequence ID" value="JAI00793.1"/>
    <property type="molecule type" value="Transcribed_RNA"/>
</dbReference>
<organism evidence="1">
    <name type="scientific">Anguilla anguilla</name>
    <name type="common">European freshwater eel</name>
    <name type="synonym">Muraena anguilla</name>
    <dbReference type="NCBI Taxonomy" id="7936"/>
    <lineage>
        <taxon>Eukaryota</taxon>
        <taxon>Metazoa</taxon>
        <taxon>Chordata</taxon>
        <taxon>Craniata</taxon>
        <taxon>Vertebrata</taxon>
        <taxon>Euteleostomi</taxon>
        <taxon>Actinopterygii</taxon>
        <taxon>Neopterygii</taxon>
        <taxon>Teleostei</taxon>
        <taxon>Anguilliformes</taxon>
        <taxon>Anguillidae</taxon>
        <taxon>Anguilla</taxon>
    </lineage>
</organism>
<dbReference type="AlphaFoldDB" id="A0A0E9XDJ3"/>
<proteinExistence type="predicted"/>